<evidence type="ECO:0000313" key="2">
    <source>
        <dbReference type="Proteomes" id="UP000315082"/>
    </source>
</evidence>
<name>A0A518JQ74_9BACT</name>
<accession>A0A518JQ74</accession>
<dbReference type="EMBL" id="CP036348">
    <property type="protein sequence ID" value="QDV67692.1"/>
    <property type="molecule type" value="Genomic_DNA"/>
</dbReference>
<evidence type="ECO:0000313" key="1">
    <source>
        <dbReference type="EMBL" id="QDV67692.1"/>
    </source>
</evidence>
<proteinExistence type="predicted"/>
<dbReference type="OrthoDB" id="9831853at2"/>
<reference evidence="1 2" key="1">
    <citation type="submission" date="2019-02" db="EMBL/GenBank/DDBJ databases">
        <title>Deep-cultivation of Planctomycetes and their phenomic and genomic characterization uncovers novel biology.</title>
        <authorList>
            <person name="Wiegand S."/>
            <person name="Jogler M."/>
            <person name="Boedeker C."/>
            <person name="Pinto D."/>
            <person name="Vollmers J."/>
            <person name="Rivas-Marin E."/>
            <person name="Kohn T."/>
            <person name="Peeters S.H."/>
            <person name="Heuer A."/>
            <person name="Rast P."/>
            <person name="Oberbeckmann S."/>
            <person name="Bunk B."/>
            <person name="Jeske O."/>
            <person name="Meyerdierks A."/>
            <person name="Storesund J.E."/>
            <person name="Kallscheuer N."/>
            <person name="Luecker S."/>
            <person name="Lage O.M."/>
            <person name="Pohl T."/>
            <person name="Merkel B.J."/>
            <person name="Hornburger P."/>
            <person name="Mueller R.-W."/>
            <person name="Bruemmer F."/>
            <person name="Labrenz M."/>
            <person name="Spormann A.M."/>
            <person name="Op den Camp H."/>
            <person name="Overmann J."/>
            <person name="Amann R."/>
            <person name="Jetten M.S.M."/>
            <person name="Mascher T."/>
            <person name="Medema M.H."/>
            <person name="Devos D.P."/>
            <person name="Kaster A.-K."/>
            <person name="Ovreas L."/>
            <person name="Rohde M."/>
            <person name="Galperin M.Y."/>
            <person name="Jogler C."/>
        </authorList>
    </citation>
    <scope>NUCLEOTIDE SEQUENCE [LARGE SCALE GENOMIC DNA]</scope>
    <source>
        <strain evidence="1 2">Poly24</strain>
    </source>
</reference>
<keyword evidence="2" id="KW-1185">Reference proteome</keyword>
<dbReference type="AlphaFoldDB" id="A0A518JQ74"/>
<dbReference type="RefSeq" id="WP_145092258.1">
    <property type="nucleotide sequence ID" value="NZ_CP036348.1"/>
</dbReference>
<dbReference type="Proteomes" id="UP000315082">
    <property type="component" value="Chromosome"/>
</dbReference>
<protein>
    <submittedName>
        <fullName evidence="1">Uncharacterized protein</fullName>
    </submittedName>
</protein>
<gene>
    <name evidence="1" type="ORF">Poly24_13940</name>
</gene>
<organism evidence="1 2">
    <name type="scientific">Rosistilla carotiformis</name>
    <dbReference type="NCBI Taxonomy" id="2528017"/>
    <lineage>
        <taxon>Bacteria</taxon>
        <taxon>Pseudomonadati</taxon>
        <taxon>Planctomycetota</taxon>
        <taxon>Planctomycetia</taxon>
        <taxon>Pirellulales</taxon>
        <taxon>Pirellulaceae</taxon>
        <taxon>Rosistilla</taxon>
    </lineage>
</organism>
<sequence length="268" mass="30412">MDTERPLTRFGSWKLRCGRPVMPTVRQMSKTVGNQQYEMRSNVFGGESLYLPPGVSLETVPTSFLELFTDRLTDHHVAIYRNPRAYFNWLARRARIAGMKNWLLAMAATNQCGLHLHRAEFGPSVQTEVFVRGFLPHPRRFCDFRLASNKPLFDLPVALQDIYELIDGTIEGDVFEAGGFDNLSSLRFDASSLPIPDSHGVSDLDRALWFYTNSTGDRLLADGEKVFWFLHENCGLVEAGNLTKVVDSYFLSLLTGAKWLFDPYCSSR</sequence>
<dbReference type="KEGG" id="rcf:Poly24_13940"/>